<dbReference type="PROSITE" id="PS50011">
    <property type="entry name" value="PROTEIN_KINASE_DOM"/>
    <property type="match status" value="1"/>
</dbReference>
<keyword evidence="11" id="KW-1185">Reference proteome</keyword>
<feature type="compositionally biased region" description="Basic and acidic residues" evidence="8">
    <location>
        <begin position="262"/>
        <end position="275"/>
    </location>
</feature>
<dbReference type="InterPro" id="IPR011009">
    <property type="entry name" value="Kinase-like_dom_sf"/>
</dbReference>
<dbReference type="CDD" id="cd14014">
    <property type="entry name" value="STKc_PknB_like"/>
    <property type="match status" value="1"/>
</dbReference>
<dbReference type="RefSeq" id="WP_135340956.1">
    <property type="nucleotide sequence ID" value="NZ_SRID01000254.1"/>
</dbReference>
<dbReference type="Gene3D" id="3.30.200.20">
    <property type="entry name" value="Phosphorylase Kinase, domain 1"/>
    <property type="match status" value="1"/>
</dbReference>
<evidence type="ECO:0000256" key="4">
    <source>
        <dbReference type="ARBA" id="ARBA00022741"/>
    </source>
</evidence>
<sequence>MSDEGRLIAGRYRLSKRIGSGGMGTVWLAEDELLGRRVAVKQLHISPHQSDDELATLHERTRREARSAARITHPNVVVVHDVVTHQGLPCIVMEYVPSTTLADVLKEGPITPAEASRIGRGMVAALRAAHAAGVLHRDVKPGNVLLGQGGDGENPGTGGGRVVLTDFGIAMASGTSTLTKTGEVVGSIDYIAPERVKGRKPGPASDLWALGATLYQAVEGRPPFRRTTAMETAYAIAMDPLEPIHRAGPLTGLIEALLAKEPEDRPSAEEVERALRAPASESETRTLRSPFTGSTQVLEPGTLPGDADAEVPPEGPEPLPGEPSDGAEPPVEESADGAEPPVEEPADSAPRGTFGPPPRGAAGSGSPSWGAVLNSDATPKVRYPPVPPQPEPAEPQTPQAPRPEAPAAAPGYPRSASGGHPQSVSGGHPHSTSGGHPQNVSGGYPQTAAAGHPQAPLDGYSQGVSNASPKGGARQGGGRARAVLVGVVALVVLAAGGAYVYQQRSDGGGKGNEGKEKPIDRPTKPGPTRQPYTAPPIPDGYQLVREEKFDIAFPVPKGWYRKNEEKRDEVNYIDPNGMGNIKINVMDFAATDQVTHFEEVEKQFQVDYPDSERLRLQATEFRGQKAAVWEFRFKGTAREWRAIDLGWGRPGGREYALYLSAPSSDWERYRPIFDQVRDGLRLPEDEDSGSGQG</sequence>
<name>A0A4Z0GQ20_9ACTN</name>
<feature type="domain" description="Protein kinase" evidence="9">
    <location>
        <begin position="12"/>
        <end position="292"/>
    </location>
</feature>
<feature type="compositionally biased region" description="Pro residues" evidence="8">
    <location>
        <begin position="382"/>
        <end position="404"/>
    </location>
</feature>
<keyword evidence="5 10" id="KW-0418">Kinase</keyword>
<dbReference type="InterPro" id="IPR017441">
    <property type="entry name" value="Protein_kinase_ATP_BS"/>
</dbReference>
<feature type="compositionally biased region" description="Low complexity" evidence="8">
    <location>
        <begin position="423"/>
        <end position="436"/>
    </location>
</feature>
<accession>A0A4Z0GQ20</accession>
<dbReference type="PANTHER" id="PTHR43289:SF6">
    <property type="entry name" value="SERINE_THREONINE-PROTEIN KINASE NEKL-3"/>
    <property type="match status" value="1"/>
</dbReference>
<evidence type="ECO:0000256" key="1">
    <source>
        <dbReference type="ARBA" id="ARBA00012513"/>
    </source>
</evidence>
<reference evidence="10 11" key="1">
    <citation type="submission" date="2019-03" db="EMBL/GenBank/DDBJ databases">
        <authorList>
            <person name="Gonzalez-Pimentel J.L."/>
        </authorList>
    </citation>
    <scope>NUCLEOTIDE SEQUENCE [LARGE SCALE GENOMIC DNA]</scope>
    <source>
        <strain evidence="10 11">JCM 31289</strain>
    </source>
</reference>
<evidence type="ECO:0000259" key="9">
    <source>
        <dbReference type="PROSITE" id="PS50011"/>
    </source>
</evidence>
<dbReference type="GO" id="GO:0004674">
    <property type="term" value="F:protein serine/threonine kinase activity"/>
    <property type="evidence" value="ECO:0007669"/>
    <property type="project" value="UniProtKB-KW"/>
</dbReference>
<dbReference type="Proteomes" id="UP000297948">
    <property type="component" value="Unassembled WGS sequence"/>
</dbReference>
<evidence type="ECO:0000313" key="11">
    <source>
        <dbReference type="Proteomes" id="UP000297948"/>
    </source>
</evidence>
<dbReference type="EMBL" id="SRID01000254">
    <property type="protein sequence ID" value="TGA98829.1"/>
    <property type="molecule type" value="Genomic_DNA"/>
</dbReference>
<feature type="binding site" evidence="7">
    <location>
        <position position="41"/>
    </location>
    <ligand>
        <name>ATP</name>
        <dbReference type="ChEBI" id="CHEBI:30616"/>
    </ligand>
</feature>
<keyword evidence="6 7" id="KW-0067">ATP-binding</keyword>
<feature type="region of interest" description="Disordered" evidence="8">
    <location>
        <begin position="502"/>
        <end position="535"/>
    </location>
</feature>
<organism evidence="10 11">
    <name type="scientific">Streptomyces palmae</name>
    <dbReference type="NCBI Taxonomy" id="1701085"/>
    <lineage>
        <taxon>Bacteria</taxon>
        <taxon>Bacillati</taxon>
        <taxon>Actinomycetota</taxon>
        <taxon>Actinomycetes</taxon>
        <taxon>Kitasatosporales</taxon>
        <taxon>Streptomycetaceae</taxon>
        <taxon>Streptomyces</taxon>
    </lineage>
</organism>
<dbReference type="EC" id="2.7.11.1" evidence="1"/>
<evidence type="ECO:0000256" key="7">
    <source>
        <dbReference type="PROSITE-ProRule" id="PRU10141"/>
    </source>
</evidence>
<dbReference type="OrthoDB" id="9762169at2"/>
<evidence type="ECO:0000256" key="8">
    <source>
        <dbReference type="SAM" id="MobiDB-lite"/>
    </source>
</evidence>
<dbReference type="Gene3D" id="1.10.510.10">
    <property type="entry name" value="Transferase(Phosphotransferase) domain 1"/>
    <property type="match status" value="1"/>
</dbReference>
<keyword evidence="4 7" id="KW-0547">Nucleotide-binding</keyword>
<feature type="compositionally biased region" description="Basic and acidic residues" evidence="8">
    <location>
        <begin position="512"/>
        <end position="523"/>
    </location>
</feature>
<dbReference type="InterPro" id="IPR000719">
    <property type="entry name" value="Prot_kinase_dom"/>
</dbReference>
<dbReference type="SUPFAM" id="SSF56112">
    <property type="entry name" value="Protein kinase-like (PK-like)"/>
    <property type="match status" value="1"/>
</dbReference>
<protein>
    <recommendedName>
        <fullName evidence="1">non-specific serine/threonine protein kinase</fullName>
        <ecNumber evidence="1">2.7.11.1</ecNumber>
    </recommendedName>
</protein>
<dbReference type="GO" id="GO:0005524">
    <property type="term" value="F:ATP binding"/>
    <property type="evidence" value="ECO:0007669"/>
    <property type="project" value="UniProtKB-UniRule"/>
</dbReference>
<dbReference type="AlphaFoldDB" id="A0A4Z0GQ20"/>
<dbReference type="Pfam" id="PF00069">
    <property type="entry name" value="Pkinase"/>
    <property type="match status" value="1"/>
</dbReference>
<evidence type="ECO:0000256" key="3">
    <source>
        <dbReference type="ARBA" id="ARBA00022679"/>
    </source>
</evidence>
<keyword evidence="3" id="KW-0808">Transferase</keyword>
<evidence type="ECO:0000256" key="5">
    <source>
        <dbReference type="ARBA" id="ARBA00022777"/>
    </source>
</evidence>
<dbReference type="PANTHER" id="PTHR43289">
    <property type="entry name" value="MITOGEN-ACTIVATED PROTEIN KINASE KINASE KINASE 20-RELATED"/>
    <property type="match status" value="1"/>
</dbReference>
<feature type="compositionally biased region" description="Acidic residues" evidence="8">
    <location>
        <begin position="330"/>
        <end position="346"/>
    </location>
</feature>
<feature type="region of interest" description="Disordered" evidence="8">
    <location>
        <begin position="262"/>
        <end position="477"/>
    </location>
</feature>
<dbReference type="InterPro" id="IPR008271">
    <property type="entry name" value="Ser/Thr_kinase_AS"/>
</dbReference>
<dbReference type="PROSITE" id="PS00108">
    <property type="entry name" value="PROTEIN_KINASE_ST"/>
    <property type="match status" value="1"/>
</dbReference>
<feature type="compositionally biased region" description="Polar residues" evidence="8">
    <location>
        <begin position="287"/>
        <end position="297"/>
    </location>
</feature>
<gene>
    <name evidence="10" type="ORF">E4099_22695</name>
</gene>
<keyword evidence="2 10" id="KW-0723">Serine/threonine-protein kinase</keyword>
<evidence type="ECO:0000313" key="10">
    <source>
        <dbReference type="EMBL" id="TGA98829.1"/>
    </source>
</evidence>
<feature type="compositionally biased region" description="Low complexity" evidence="8">
    <location>
        <begin position="360"/>
        <end position="371"/>
    </location>
</feature>
<evidence type="ECO:0000256" key="2">
    <source>
        <dbReference type="ARBA" id="ARBA00022527"/>
    </source>
</evidence>
<comment type="caution">
    <text evidence="10">The sequence shown here is derived from an EMBL/GenBank/DDBJ whole genome shotgun (WGS) entry which is preliminary data.</text>
</comment>
<dbReference type="PROSITE" id="PS00107">
    <property type="entry name" value="PROTEIN_KINASE_ATP"/>
    <property type="match status" value="1"/>
</dbReference>
<evidence type="ECO:0000256" key="6">
    <source>
        <dbReference type="ARBA" id="ARBA00022840"/>
    </source>
</evidence>
<proteinExistence type="predicted"/>
<dbReference type="SMART" id="SM00220">
    <property type="entry name" value="S_TKc"/>
    <property type="match status" value="1"/>
</dbReference>